<evidence type="ECO:0000313" key="2">
    <source>
        <dbReference type="Proteomes" id="UP001642540"/>
    </source>
</evidence>
<comment type="caution">
    <text evidence="1">The sequence shown here is derived from an EMBL/GenBank/DDBJ whole genome shotgun (WGS) entry which is preliminary data.</text>
</comment>
<protein>
    <submittedName>
        <fullName evidence="1">Uncharacterized protein</fullName>
    </submittedName>
</protein>
<evidence type="ECO:0000313" key="1">
    <source>
        <dbReference type="EMBL" id="CAL8105545.1"/>
    </source>
</evidence>
<organism evidence="1 2">
    <name type="scientific">Orchesella dallaii</name>
    <dbReference type="NCBI Taxonomy" id="48710"/>
    <lineage>
        <taxon>Eukaryota</taxon>
        <taxon>Metazoa</taxon>
        <taxon>Ecdysozoa</taxon>
        <taxon>Arthropoda</taxon>
        <taxon>Hexapoda</taxon>
        <taxon>Collembola</taxon>
        <taxon>Entomobryomorpha</taxon>
        <taxon>Entomobryoidea</taxon>
        <taxon>Orchesellidae</taxon>
        <taxon>Orchesellinae</taxon>
        <taxon>Orchesella</taxon>
    </lineage>
</organism>
<reference evidence="1 2" key="1">
    <citation type="submission" date="2024-08" db="EMBL/GenBank/DDBJ databases">
        <authorList>
            <person name="Cucini C."/>
            <person name="Frati F."/>
        </authorList>
    </citation>
    <scope>NUCLEOTIDE SEQUENCE [LARGE SCALE GENOMIC DNA]</scope>
</reference>
<gene>
    <name evidence="1" type="ORF">ODALV1_LOCUS12100</name>
</gene>
<dbReference type="EMBL" id="CAXLJM020000036">
    <property type="protein sequence ID" value="CAL8105545.1"/>
    <property type="molecule type" value="Genomic_DNA"/>
</dbReference>
<sequence length="191" mass="22136">MDHSMEEQGESQMSKLKKETADFQLFDDPIATFLDDVNIILRNEIAELQTKKDKFRFSEMKLAVVVVLKQCVSSSLFQFFCPISIRFRAAEASLENFHQRWEKGVKMISNIATEYERINPLKKQDIIKVLEVSSGEFAKVKSYFATLREDWDSAKGKLDSDLTRCIYQVTSLTKALQSQRGRTHLRKLGWI</sequence>
<keyword evidence="2" id="KW-1185">Reference proteome</keyword>
<name>A0ABP1QJM0_9HEXA</name>
<proteinExistence type="predicted"/>
<dbReference type="Proteomes" id="UP001642540">
    <property type="component" value="Unassembled WGS sequence"/>
</dbReference>
<accession>A0ABP1QJM0</accession>